<organism evidence="2 3">
    <name type="scientific">Marasmius oreades</name>
    <name type="common">fairy-ring Marasmius</name>
    <dbReference type="NCBI Taxonomy" id="181124"/>
    <lineage>
        <taxon>Eukaryota</taxon>
        <taxon>Fungi</taxon>
        <taxon>Dikarya</taxon>
        <taxon>Basidiomycota</taxon>
        <taxon>Agaricomycotina</taxon>
        <taxon>Agaricomycetes</taxon>
        <taxon>Agaricomycetidae</taxon>
        <taxon>Agaricales</taxon>
        <taxon>Marasmiineae</taxon>
        <taxon>Marasmiaceae</taxon>
        <taxon>Marasmius</taxon>
    </lineage>
</organism>
<accession>A0A9P7UPW5</accession>
<dbReference type="GO" id="GO:0005829">
    <property type="term" value="C:cytosol"/>
    <property type="evidence" value="ECO:0007669"/>
    <property type="project" value="TreeGrafter"/>
</dbReference>
<dbReference type="InterPro" id="IPR029033">
    <property type="entry name" value="His_PPase_superfam"/>
</dbReference>
<comment type="caution">
    <text evidence="2">The sequence shown here is derived from an EMBL/GenBank/DDBJ whole genome shotgun (WGS) entry which is preliminary data.</text>
</comment>
<dbReference type="RefSeq" id="XP_043004882.1">
    <property type="nucleotide sequence ID" value="XM_043157515.1"/>
</dbReference>
<protein>
    <recommendedName>
        <fullName evidence="4">Phosphoglycerate mutase-like protein</fullName>
    </recommendedName>
</protein>
<dbReference type="Pfam" id="PF00300">
    <property type="entry name" value="His_Phos_1"/>
    <property type="match status" value="1"/>
</dbReference>
<dbReference type="EMBL" id="CM032188">
    <property type="protein sequence ID" value="KAG7088411.1"/>
    <property type="molecule type" value="Genomic_DNA"/>
</dbReference>
<evidence type="ECO:0000256" key="1">
    <source>
        <dbReference type="ARBA" id="ARBA00022801"/>
    </source>
</evidence>
<dbReference type="GeneID" id="66081483"/>
<dbReference type="GO" id="GO:0004331">
    <property type="term" value="F:fructose-2,6-bisphosphate 2-phosphatase activity"/>
    <property type="evidence" value="ECO:0007669"/>
    <property type="project" value="TreeGrafter"/>
</dbReference>
<reference evidence="2" key="1">
    <citation type="journal article" date="2021" name="Genome Biol. Evol.">
        <title>The assembled and annotated genome of the fairy-ring fungus Marasmius oreades.</title>
        <authorList>
            <person name="Hiltunen M."/>
            <person name="Ament-Velasquez S.L."/>
            <person name="Johannesson H."/>
        </authorList>
    </citation>
    <scope>NUCLEOTIDE SEQUENCE</scope>
    <source>
        <strain evidence="2">03SP1</strain>
    </source>
</reference>
<dbReference type="PANTHER" id="PTHR46517">
    <property type="entry name" value="FRUCTOSE-2,6-BISPHOSPHATASE TIGAR"/>
    <property type="match status" value="1"/>
</dbReference>
<dbReference type="InterPro" id="IPR013078">
    <property type="entry name" value="His_Pase_superF_clade-1"/>
</dbReference>
<dbReference type="InterPro" id="IPR051695">
    <property type="entry name" value="Phosphoglycerate_Mutase"/>
</dbReference>
<evidence type="ECO:0008006" key="4">
    <source>
        <dbReference type="Google" id="ProtNLM"/>
    </source>
</evidence>
<evidence type="ECO:0000313" key="3">
    <source>
        <dbReference type="Proteomes" id="UP001049176"/>
    </source>
</evidence>
<dbReference type="Gene3D" id="3.40.50.1240">
    <property type="entry name" value="Phosphoglycerate mutase-like"/>
    <property type="match status" value="1"/>
</dbReference>
<gene>
    <name evidence="2" type="ORF">E1B28_012408</name>
</gene>
<sequence length="205" mass="23375">MRADATAQALYDRHQSPKPLMLKNPLLREQHFGIAEGHPYARYKVPDLSIEEYYAQNIFPHPRNRNECFPGGESKEDLTKRAECAVNDILVPYVDQATREDFRVAIISHGLFIRVMVDVLIKLDTTTSAIVHEYKGLRNTGWTRMIVKVEVREDASTQFRVRVTDSNRHEHLGSLTRQQGGIGRMAYDATQKDIRSFFGGRDGGS</sequence>
<dbReference type="Proteomes" id="UP001049176">
    <property type="component" value="Chromosome 8"/>
</dbReference>
<dbReference type="AlphaFoldDB" id="A0A9P7UPW5"/>
<dbReference type="PANTHER" id="PTHR46517:SF1">
    <property type="entry name" value="FRUCTOSE-2,6-BISPHOSPHATASE TIGAR"/>
    <property type="match status" value="1"/>
</dbReference>
<name>A0A9P7UPW5_9AGAR</name>
<keyword evidence="1" id="KW-0378">Hydrolase</keyword>
<dbReference type="KEGG" id="more:E1B28_012408"/>
<keyword evidence="3" id="KW-1185">Reference proteome</keyword>
<dbReference type="OrthoDB" id="354304at2759"/>
<dbReference type="GO" id="GO:0043456">
    <property type="term" value="P:regulation of pentose-phosphate shunt"/>
    <property type="evidence" value="ECO:0007669"/>
    <property type="project" value="TreeGrafter"/>
</dbReference>
<dbReference type="GO" id="GO:0045820">
    <property type="term" value="P:negative regulation of glycolytic process"/>
    <property type="evidence" value="ECO:0007669"/>
    <property type="project" value="TreeGrafter"/>
</dbReference>
<dbReference type="SUPFAM" id="SSF53254">
    <property type="entry name" value="Phosphoglycerate mutase-like"/>
    <property type="match status" value="1"/>
</dbReference>
<proteinExistence type="predicted"/>
<evidence type="ECO:0000313" key="2">
    <source>
        <dbReference type="EMBL" id="KAG7088411.1"/>
    </source>
</evidence>